<reference evidence="8" key="2">
    <citation type="submission" date="2015-02" db="EMBL/GenBank/DDBJ databases">
        <title>Complete Genome Sequence of Pelosinus fermentans JBW45.</title>
        <authorList>
            <person name="De Leon K.B."/>
            <person name="Utturkar S.M."/>
            <person name="Camilleri L.B."/>
            <person name="Arkin A.P."/>
            <person name="Fields M.W."/>
            <person name="Brown S.D."/>
            <person name="Wall J.D."/>
        </authorList>
    </citation>
    <scope>NUCLEOTIDE SEQUENCE [LARGE SCALE GENOMIC DNA]</scope>
    <source>
        <strain evidence="8">JBW45</strain>
    </source>
</reference>
<dbReference type="Gene3D" id="3.30.565.10">
    <property type="entry name" value="Histidine kinase-like ATPase, C-terminal domain"/>
    <property type="match status" value="1"/>
</dbReference>
<evidence type="ECO:0000256" key="4">
    <source>
        <dbReference type="ARBA" id="ARBA00023012"/>
    </source>
</evidence>
<reference evidence="7 8" key="1">
    <citation type="journal article" date="2015" name="Genome Announc.">
        <title>Complete Genome Sequence of Pelosinus fermentans JBW45, a Member of a Remarkably Competitive Group of Negativicutes in the Firmicutes Phylum.</title>
        <authorList>
            <person name="De Leon K.B."/>
            <person name="Utturkar S.M."/>
            <person name="Camilleri L.B."/>
            <person name="Elias D.A."/>
            <person name="Arkin A.P."/>
            <person name="Fields M.W."/>
            <person name="Brown S.D."/>
            <person name="Wall J.D."/>
        </authorList>
    </citation>
    <scope>NUCLEOTIDE SEQUENCE [LARGE SCALE GENOMIC DNA]</scope>
    <source>
        <strain evidence="7 8">JBW45</strain>
    </source>
</reference>
<dbReference type="PROSITE" id="PS50109">
    <property type="entry name" value="HIS_KIN"/>
    <property type="match status" value="1"/>
</dbReference>
<evidence type="ECO:0000313" key="8">
    <source>
        <dbReference type="Proteomes" id="UP000005361"/>
    </source>
</evidence>
<evidence type="ECO:0000256" key="2">
    <source>
        <dbReference type="ARBA" id="ARBA00022679"/>
    </source>
</evidence>
<dbReference type="InterPro" id="IPR039506">
    <property type="entry name" value="SPOB_a"/>
</dbReference>
<feature type="transmembrane region" description="Helical" evidence="5">
    <location>
        <begin position="134"/>
        <end position="155"/>
    </location>
</feature>
<dbReference type="PANTHER" id="PTHR40448">
    <property type="entry name" value="TWO-COMPONENT SENSOR HISTIDINE KINASE"/>
    <property type="match status" value="1"/>
</dbReference>
<dbReference type="PANTHER" id="PTHR40448:SF1">
    <property type="entry name" value="TWO-COMPONENT SENSOR HISTIDINE KINASE"/>
    <property type="match status" value="1"/>
</dbReference>
<keyword evidence="5" id="KW-0472">Membrane</keyword>
<dbReference type="Pfam" id="PF02518">
    <property type="entry name" value="HATPase_c"/>
    <property type="match status" value="1"/>
</dbReference>
<feature type="domain" description="Histidine kinase" evidence="6">
    <location>
        <begin position="311"/>
        <end position="441"/>
    </location>
</feature>
<evidence type="ECO:0000256" key="3">
    <source>
        <dbReference type="ARBA" id="ARBA00022777"/>
    </source>
</evidence>
<dbReference type="Gene3D" id="1.10.287.130">
    <property type="match status" value="1"/>
</dbReference>
<proteinExistence type="predicted"/>
<dbReference type="InterPro" id="IPR016120">
    <property type="entry name" value="Sig_transdc_His_kin_SpoOB"/>
</dbReference>
<gene>
    <name evidence="7" type="ORF">JBW_04664</name>
</gene>
<dbReference type="GO" id="GO:0000155">
    <property type="term" value="F:phosphorelay sensor kinase activity"/>
    <property type="evidence" value="ECO:0007669"/>
    <property type="project" value="InterPro"/>
</dbReference>
<keyword evidence="5" id="KW-1133">Transmembrane helix</keyword>
<dbReference type="AlphaFoldDB" id="I9DJH5"/>
<dbReference type="InterPro" id="IPR036890">
    <property type="entry name" value="HATPase_C_sf"/>
</dbReference>
<evidence type="ECO:0000259" key="6">
    <source>
        <dbReference type="PROSITE" id="PS50109"/>
    </source>
</evidence>
<dbReference type="GO" id="GO:0042802">
    <property type="term" value="F:identical protein binding"/>
    <property type="evidence" value="ECO:0007669"/>
    <property type="project" value="TreeGrafter"/>
</dbReference>
<dbReference type="Proteomes" id="UP000005361">
    <property type="component" value="Chromosome"/>
</dbReference>
<feature type="transmembrane region" description="Helical" evidence="5">
    <location>
        <begin position="91"/>
        <end position="114"/>
    </location>
</feature>
<feature type="transmembrane region" description="Helical" evidence="5">
    <location>
        <begin position="6"/>
        <end position="30"/>
    </location>
</feature>
<dbReference type="KEGG" id="pft:JBW_04664"/>
<evidence type="ECO:0000256" key="1">
    <source>
        <dbReference type="ARBA" id="ARBA00022553"/>
    </source>
</evidence>
<dbReference type="Pfam" id="PF14689">
    <property type="entry name" value="SPOB_a"/>
    <property type="match status" value="1"/>
</dbReference>
<dbReference type="STRING" id="1192197.JBW_04664"/>
<evidence type="ECO:0000256" key="5">
    <source>
        <dbReference type="SAM" id="Phobius"/>
    </source>
</evidence>
<keyword evidence="5" id="KW-0812">Transmembrane</keyword>
<dbReference type="SMART" id="SM00387">
    <property type="entry name" value="HATPase_c"/>
    <property type="match status" value="1"/>
</dbReference>
<dbReference type="HOGENOM" id="CLU_020211_16_0_9"/>
<evidence type="ECO:0000313" key="7">
    <source>
        <dbReference type="EMBL" id="AJQ29993.1"/>
    </source>
</evidence>
<feature type="transmembrane region" description="Helical" evidence="5">
    <location>
        <begin position="37"/>
        <end position="55"/>
    </location>
</feature>
<dbReference type="InterPro" id="IPR005467">
    <property type="entry name" value="His_kinase_dom"/>
</dbReference>
<keyword evidence="3 7" id="KW-0418">Kinase</keyword>
<keyword evidence="2" id="KW-0808">Transferase</keyword>
<keyword evidence="1" id="KW-0597">Phosphoprotein</keyword>
<feature type="transmembrane region" description="Helical" evidence="5">
    <location>
        <begin position="201"/>
        <end position="220"/>
    </location>
</feature>
<dbReference type="EMBL" id="CP010978">
    <property type="protein sequence ID" value="AJQ29993.1"/>
    <property type="molecule type" value="Genomic_DNA"/>
</dbReference>
<dbReference type="SUPFAM" id="SSF55874">
    <property type="entry name" value="ATPase domain of HSP90 chaperone/DNA topoisomerase II/histidine kinase"/>
    <property type="match status" value="1"/>
</dbReference>
<organism evidence="7 8">
    <name type="scientific">Pelosinus fermentans JBW45</name>
    <dbReference type="NCBI Taxonomy" id="1192197"/>
    <lineage>
        <taxon>Bacteria</taxon>
        <taxon>Bacillati</taxon>
        <taxon>Bacillota</taxon>
        <taxon>Negativicutes</taxon>
        <taxon>Selenomonadales</taxon>
        <taxon>Sporomusaceae</taxon>
        <taxon>Pelosinus</taxon>
    </lineage>
</organism>
<protein>
    <submittedName>
        <fullName evidence="7">Signal transduction histidine kinase regulating citrate/malate metabolism</fullName>
    </submittedName>
</protein>
<dbReference type="InterPro" id="IPR003594">
    <property type="entry name" value="HATPase_dom"/>
</dbReference>
<dbReference type="RefSeq" id="WP_007954876.1">
    <property type="nucleotide sequence ID" value="NZ_CP010978.1"/>
</dbReference>
<dbReference type="OrthoDB" id="1677679at2"/>
<sequence>MPKLNFIVILVYSFPEALILGWLCLSLLGIRPTFRQILQIGSLQAIFAAFLFLVVGKLISIPFGVHTIIQMASLMGIIYSTMPISYKKSMLAVFLGWSVFTCIEVLTVSSYIFITGQPIAILSESNWWSRLPYFASKLMINLLLILLIRGVSIRLANIWEKIGNKQFLWIAGLLFTQSILIDLFCWKYLLQYMGLLPPFYFYFYFAIINIVLPIITIIVVKQFVTLTKSEVEFKVQLDNLHYVEGLLHTMRIQRHDFTHELQVIYGLLEVEEFQEARNYLRKSVSEVVATSQLVKTDNLGVTALLYVKTGLAEARKIDLRIAVETSLQQFPLEARDINLILGNLIDNALDAVTELPIPERKVEVTIGQDLAGYVLEVKNYGPPILQDAIDKIFAPGFSTKGEGRGMGLYSIQKLVHKYNGKIRVRSDSEGTCFQVVISGDQPLGKPQRVKRSFWFLGGGVKNG</sequence>
<dbReference type="SUPFAM" id="SSF55890">
    <property type="entry name" value="Sporulation response regulatory protein Spo0B"/>
    <property type="match status" value="1"/>
</dbReference>
<keyword evidence="4" id="KW-0902">Two-component regulatory system</keyword>
<name>I9DJH5_9FIRM</name>
<accession>I9DJH5</accession>
<feature type="transmembrane region" description="Helical" evidence="5">
    <location>
        <begin position="167"/>
        <end position="189"/>
    </location>
</feature>